<comment type="caution">
    <text evidence="13">The sequence shown here is derived from an EMBL/GenBank/DDBJ whole genome shotgun (WGS) entry which is preliminary data.</text>
</comment>
<evidence type="ECO:0000256" key="11">
    <source>
        <dbReference type="RuleBase" id="RU363047"/>
    </source>
</evidence>
<dbReference type="Pfam" id="PF13853">
    <property type="entry name" value="7tm_4"/>
    <property type="match status" value="1"/>
</dbReference>
<comment type="similarity">
    <text evidence="10">Belongs to the G-protein coupled receptor 1 family.</text>
</comment>
<dbReference type="InterPro" id="IPR000725">
    <property type="entry name" value="Olfact_rcpt"/>
</dbReference>
<dbReference type="InterPro" id="IPR000276">
    <property type="entry name" value="GPCR_Rhodpsn"/>
</dbReference>
<dbReference type="EMBL" id="CATNWA010018197">
    <property type="protein sequence ID" value="CAI9605888.1"/>
    <property type="molecule type" value="Genomic_DNA"/>
</dbReference>
<keyword evidence="9 10" id="KW-0807">Transducer</keyword>
<keyword evidence="5 11" id="KW-1133">Transmembrane helix</keyword>
<name>A0ABN9GB86_9NEOB</name>
<feature type="transmembrane region" description="Helical" evidence="11">
    <location>
        <begin position="270"/>
        <end position="290"/>
    </location>
</feature>
<keyword evidence="11" id="KW-0716">Sensory transduction</keyword>
<evidence type="ECO:0000313" key="13">
    <source>
        <dbReference type="EMBL" id="CAI9605888.1"/>
    </source>
</evidence>
<keyword evidence="7 11" id="KW-0472">Membrane</keyword>
<proteinExistence type="inferred from homology"/>
<dbReference type="InterPro" id="IPR017452">
    <property type="entry name" value="GPCR_Rhodpsn_7TM"/>
</dbReference>
<evidence type="ECO:0000256" key="7">
    <source>
        <dbReference type="ARBA" id="ARBA00023136"/>
    </source>
</evidence>
<feature type="domain" description="G-protein coupled receptors family 1 profile" evidence="12">
    <location>
        <begin position="39"/>
        <end position="288"/>
    </location>
</feature>
<keyword evidence="2 11" id="KW-1003">Cell membrane</keyword>
<gene>
    <name evidence="13" type="ORF">SPARVUS_LOCUS13679875</name>
</gene>
<keyword evidence="6 10" id="KW-0297">G-protein coupled receptor</keyword>
<feature type="transmembrane region" description="Helical" evidence="11">
    <location>
        <begin position="25"/>
        <end position="45"/>
    </location>
</feature>
<comment type="subcellular location">
    <subcellularLocation>
        <location evidence="1 11">Cell membrane</location>
        <topology evidence="1 11">Multi-pass membrane protein</topology>
    </subcellularLocation>
</comment>
<keyword evidence="3 10" id="KW-0812">Transmembrane</keyword>
<evidence type="ECO:0000256" key="6">
    <source>
        <dbReference type="ARBA" id="ARBA00023040"/>
    </source>
</evidence>
<feature type="transmembrane region" description="Helical" evidence="11">
    <location>
        <begin position="96"/>
        <end position="118"/>
    </location>
</feature>
<accession>A0ABN9GB86</accession>
<sequence length="310" mass="35285">MEKVNFTSGFILLGFSDFHYNHGSFFSTILVIYILTWTANLLLIGSIKLSPHLQTPMYFFLGNLSVVDISFSTVTVPKLLSCILHGEDSISFHGCFLQIFFFILLGTTESLLLSVMAFDRYLAICYPLRYTLIMNDKLLFMLIVGCWVAGSLHSLLHTYNVSQLAYCEDRLIPHFLCDVPPLIKLSCSSTTLEELFIFTEGSMVVTILFLFVLISYVLIARAILKMINKSSRSKAFSSCSSHLIVICLFYGTIIFIYFRPPSDYSSQYDRIVSMVYTIITPLLNPFIYSLRNQDVKQALKKLIVQCFSHS</sequence>
<feature type="transmembrane region" description="Helical" evidence="11">
    <location>
        <begin position="57"/>
        <end position="76"/>
    </location>
</feature>
<dbReference type="InterPro" id="IPR050516">
    <property type="entry name" value="Olfactory_GPCR"/>
</dbReference>
<dbReference type="PROSITE" id="PS00237">
    <property type="entry name" value="G_PROTEIN_RECEP_F1_1"/>
    <property type="match status" value="1"/>
</dbReference>
<evidence type="ECO:0000256" key="9">
    <source>
        <dbReference type="ARBA" id="ARBA00023224"/>
    </source>
</evidence>
<dbReference type="PROSITE" id="PS50262">
    <property type="entry name" value="G_PROTEIN_RECEP_F1_2"/>
    <property type="match status" value="1"/>
</dbReference>
<evidence type="ECO:0000256" key="3">
    <source>
        <dbReference type="ARBA" id="ARBA00022692"/>
    </source>
</evidence>
<evidence type="ECO:0000259" key="12">
    <source>
        <dbReference type="PROSITE" id="PS50262"/>
    </source>
</evidence>
<keyword evidence="8 10" id="KW-0675">Receptor</keyword>
<evidence type="ECO:0000313" key="14">
    <source>
        <dbReference type="Proteomes" id="UP001162483"/>
    </source>
</evidence>
<evidence type="ECO:0000256" key="10">
    <source>
        <dbReference type="RuleBase" id="RU000688"/>
    </source>
</evidence>
<evidence type="ECO:0000256" key="1">
    <source>
        <dbReference type="ARBA" id="ARBA00004651"/>
    </source>
</evidence>
<feature type="transmembrane region" description="Helical" evidence="11">
    <location>
        <begin position="203"/>
        <end position="224"/>
    </location>
</feature>
<evidence type="ECO:0000256" key="4">
    <source>
        <dbReference type="ARBA" id="ARBA00022725"/>
    </source>
</evidence>
<keyword evidence="14" id="KW-1185">Reference proteome</keyword>
<dbReference type="PANTHER" id="PTHR26452">
    <property type="entry name" value="OLFACTORY RECEPTOR"/>
    <property type="match status" value="1"/>
</dbReference>
<dbReference type="CDD" id="cd13954">
    <property type="entry name" value="7tmA_OR"/>
    <property type="match status" value="1"/>
</dbReference>
<reference evidence="13" key="1">
    <citation type="submission" date="2023-05" db="EMBL/GenBank/DDBJ databases">
        <authorList>
            <person name="Stuckert A."/>
        </authorList>
    </citation>
    <scope>NUCLEOTIDE SEQUENCE</scope>
</reference>
<feature type="transmembrane region" description="Helical" evidence="11">
    <location>
        <begin position="236"/>
        <end position="258"/>
    </location>
</feature>
<evidence type="ECO:0000256" key="5">
    <source>
        <dbReference type="ARBA" id="ARBA00022989"/>
    </source>
</evidence>
<dbReference type="SUPFAM" id="SSF81321">
    <property type="entry name" value="Family A G protein-coupled receptor-like"/>
    <property type="match status" value="1"/>
</dbReference>
<dbReference type="PRINTS" id="PR00245">
    <property type="entry name" value="OLFACTORYR"/>
</dbReference>
<organism evidence="13 14">
    <name type="scientific">Staurois parvus</name>
    <dbReference type="NCBI Taxonomy" id="386267"/>
    <lineage>
        <taxon>Eukaryota</taxon>
        <taxon>Metazoa</taxon>
        <taxon>Chordata</taxon>
        <taxon>Craniata</taxon>
        <taxon>Vertebrata</taxon>
        <taxon>Euteleostomi</taxon>
        <taxon>Amphibia</taxon>
        <taxon>Batrachia</taxon>
        <taxon>Anura</taxon>
        <taxon>Neobatrachia</taxon>
        <taxon>Ranoidea</taxon>
        <taxon>Ranidae</taxon>
        <taxon>Staurois</taxon>
    </lineage>
</organism>
<keyword evidence="4 11" id="KW-0552">Olfaction</keyword>
<evidence type="ECO:0000256" key="8">
    <source>
        <dbReference type="ARBA" id="ARBA00023170"/>
    </source>
</evidence>
<evidence type="ECO:0000256" key="2">
    <source>
        <dbReference type="ARBA" id="ARBA00022475"/>
    </source>
</evidence>
<dbReference type="Gene3D" id="1.20.1070.10">
    <property type="entry name" value="Rhodopsin 7-helix transmembrane proteins"/>
    <property type="match status" value="1"/>
</dbReference>
<feature type="transmembrane region" description="Helical" evidence="11">
    <location>
        <begin position="138"/>
        <end position="156"/>
    </location>
</feature>
<dbReference type="PRINTS" id="PR00237">
    <property type="entry name" value="GPCRRHODOPSN"/>
</dbReference>
<dbReference type="Proteomes" id="UP001162483">
    <property type="component" value="Unassembled WGS sequence"/>
</dbReference>
<protein>
    <recommendedName>
        <fullName evidence="11">Olfactory receptor</fullName>
    </recommendedName>
</protein>